<evidence type="ECO:0000256" key="1">
    <source>
        <dbReference type="ARBA" id="ARBA00004389"/>
    </source>
</evidence>
<evidence type="ECO:0000256" key="2">
    <source>
        <dbReference type="ARBA" id="ARBA00007717"/>
    </source>
</evidence>
<evidence type="ECO:0000256" key="3">
    <source>
        <dbReference type="ARBA" id="ARBA00022692"/>
    </source>
</evidence>
<feature type="transmembrane region" description="Helical" evidence="10">
    <location>
        <begin position="12"/>
        <end position="31"/>
    </location>
</feature>
<evidence type="ECO:0000256" key="6">
    <source>
        <dbReference type="ARBA" id="ARBA00022989"/>
    </source>
</evidence>
<protein>
    <recommendedName>
        <fullName evidence="9">Nicalin</fullName>
    </recommendedName>
</protein>
<comment type="similarity">
    <text evidence="2 9">Belongs to the nicastrin family.</text>
</comment>
<evidence type="ECO:0000256" key="7">
    <source>
        <dbReference type="ARBA" id="ARBA00023136"/>
    </source>
</evidence>
<dbReference type="InterPro" id="IPR007484">
    <property type="entry name" value="Peptidase_M28"/>
</dbReference>
<name>A0ABM0JCD5_APLCA</name>
<evidence type="ECO:0000256" key="10">
    <source>
        <dbReference type="SAM" id="Phobius"/>
    </source>
</evidence>
<dbReference type="PIRSF" id="PIRSF011018">
    <property type="entry name" value="Nicalin"/>
    <property type="match status" value="1"/>
</dbReference>
<keyword evidence="12" id="KW-1185">Reference proteome</keyword>
<dbReference type="RefSeq" id="XP_005090447.1">
    <property type="nucleotide sequence ID" value="XM_005090390.3"/>
</dbReference>
<reference evidence="13" key="1">
    <citation type="submission" date="2025-08" db="UniProtKB">
        <authorList>
            <consortium name="RefSeq"/>
        </authorList>
    </citation>
    <scope>IDENTIFICATION</scope>
</reference>
<evidence type="ECO:0000313" key="13">
    <source>
        <dbReference type="RefSeq" id="XP_005090447.1"/>
    </source>
</evidence>
<sequence>MWFDEVGEIFELFKGSFPLSFLFFVPIFIIISPVSPVNAAQEFGVYRMQQYDLQGSTFGCKNSIINMEARSIDCKMLTRRCAVAKLQDVTMPKYRDLMTQNAGALLVILPQNLGNLSAEERQHLQSLEREIVQEPTSVPVYFALEQEYLKDIYLDVQEGTAGDNAATAWEALVSSATANGFQLVVSGTAAEALPDFEVANIQGRLSGYGIEEQLPTIVITAHYDSMGIAPSLSYGVDSNGSGVIILLELARLFSKLYTNSRTHAKYNLVFLLSGGGKFNYQGSKRWIEDNFEAAEGNMLSDVAFVLCLDTLGAGNELKLHVSKPPREDSAGGQFYKQLEEVGSSLYPEAKVDMVHKKINLADEMLAWEHERFSIKRMLAFTLSHLGSHKSPDRNTILDTRAAVDSGVITRNTQIVAEALARQIYNLTSQGSFEMFTDTLSVEEPVVQSWLDYLSSGPRAAQLLKSDSEMVMTLEQTMGRYLKDVRKTLIKADKRDPEFLFYSGSEYVMNAYNVKPAVFDLFLAICIASYLALAYLCAQNFHVIYYALKRSVIPVSPKAKAH</sequence>
<keyword evidence="5" id="KW-0256">Endoplasmic reticulum</keyword>
<organism evidence="12 13">
    <name type="scientific">Aplysia californica</name>
    <name type="common">California sea hare</name>
    <dbReference type="NCBI Taxonomy" id="6500"/>
    <lineage>
        <taxon>Eukaryota</taxon>
        <taxon>Metazoa</taxon>
        <taxon>Spiralia</taxon>
        <taxon>Lophotrochozoa</taxon>
        <taxon>Mollusca</taxon>
        <taxon>Gastropoda</taxon>
        <taxon>Heterobranchia</taxon>
        <taxon>Euthyneura</taxon>
        <taxon>Tectipleura</taxon>
        <taxon>Aplysiida</taxon>
        <taxon>Aplysioidea</taxon>
        <taxon>Aplysiidae</taxon>
        <taxon>Aplysia</taxon>
    </lineage>
</organism>
<evidence type="ECO:0000256" key="9">
    <source>
        <dbReference type="PIRNR" id="PIRNR011018"/>
    </source>
</evidence>
<dbReference type="InterPro" id="IPR016574">
    <property type="entry name" value="Nicalin"/>
</dbReference>
<accession>A0ABM0JCD5</accession>
<gene>
    <name evidence="13" type="primary">LOC101864275</name>
</gene>
<dbReference type="Proteomes" id="UP000694888">
    <property type="component" value="Unplaced"/>
</dbReference>
<dbReference type="GeneID" id="101864275"/>
<keyword evidence="3 10" id="KW-0812">Transmembrane</keyword>
<keyword evidence="8" id="KW-0325">Glycoprotein</keyword>
<proteinExistence type="inferred from homology"/>
<keyword evidence="7 10" id="KW-0472">Membrane</keyword>
<keyword evidence="4" id="KW-0732">Signal</keyword>
<keyword evidence="6 10" id="KW-1133">Transmembrane helix</keyword>
<evidence type="ECO:0000313" key="12">
    <source>
        <dbReference type="Proteomes" id="UP000694888"/>
    </source>
</evidence>
<dbReference type="CDD" id="cd03882">
    <property type="entry name" value="M28_nicalin_like"/>
    <property type="match status" value="1"/>
</dbReference>
<comment type="subcellular location">
    <subcellularLocation>
        <location evidence="1">Endoplasmic reticulum membrane</location>
        <topology evidence="1">Single-pass membrane protein</topology>
    </subcellularLocation>
</comment>
<evidence type="ECO:0000256" key="5">
    <source>
        <dbReference type="ARBA" id="ARBA00022824"/>
    </source>
</evidence>
<dbReference type="Pfam" id="PF04389">
    <property type="entry name" value="Peptidase_M28"/>
    <property type="match status" value="1"/>
</dbReference>
<evidence type="ECO:0000259" key="11">
    <source>
        <dbReference type="Pfam" id="PF04389"/>
    </source>
</evidence>
<feature type="transmembrane region" description="Helical" evidence="10">
    <location>
        <begin position="520"/>
        <end position="547"/>
    </location>
</feature>
<dbReference type="Gene3D" id="3.40.630.10">
    <property type="entry name" value="Zn peptidases"/>
    <property type="match status" value="1"/>
</dbReference>
<evidence type="ECO:0000256" key="8">
    <source>
        <dbReference type="ARBA" id="ARBA00023180"/>
    </source>
</evidence>
<dbReference type="SUPFAM" id="SSF53187">
    <property type="entry name" value="Zn-dependent exopeptidases"/>
    <property type="match status" value="1"/>
</dbReference>
<dbReference type="PANTHER" id="PTHR31826">
    <property type="entry name" value="NICALIN"/>
    <property type="match status" value="1"/>
</dbReference>
<evidence type="ECO:0000256" key="4">
    <source>
        <dbReference type="ARBA" id="ARBA00022729"/>
    </source>
</evidence>
<feature type="domain" description="Peptidase M28" evidence="11">
    <location>
        <begin position="216"/>
        <end position="352"/>
    </location>
</feature>